<evidence type="ECO:0000313" key="1">
    <source>
        <dbReference type="EMBL" id="KAF2647200.1"/>
    </source>
</evidence>
<accession>A0A6A6SI09</accession>
<sequence>MMISLFRALGRVPGPRRYAAWICLRTKGKIYFGMSSICSALPVLGFETDEYCRSSVAPLYAQSGMTQFQAEFPSVDKMSDGRTNSH</sequence>
<dbReference type="EMBL" id="MU004662">
    <property type="protein sequence ID" value="KAF2647200.1"/>
    <property type="molecule type" value="Genomic_DNA"/>
</dbReference>
<proteinExistence type="predicted"/>
<name>A0A6A6SI09_9PLEO</name>
<keyword evidence="2" id="KW-1185">Reference proteome</keyword>
<reference evidence="1" key="1">
    <citation type="journal article" date="2020" name="Stud. Mycol.">
        <title>101 Dothideomycetes genomes: a test case for predicting lifestyles and emergence of pathogens.</title>
        <authorList>
            <person name="Haridas S."/>
            <person name="Albert R."/>
            <person name="Binder M."/>
            <person name="Bloem J."/>
            <person name="Labutti K."/>
            <person name="Salamov A."/>
            <person name="Andreopoulos B."/>
            <person name="Baker S."/>
            <person name="Barry K."/>
            <person name="Bills G."/>
            <person name="Bluhm B."/>
            <person name="Cannon C."/>
            <person name="Castanera R."/>
            <person name="Culley D."/>
            <person name="Daum C."/>
            <person name="Ezra D."/>
            <person name="Gonzalez J."/>
            <person name="Henrissat B."/>
            <person name="Kuo A."/>
            <person name="Liang C."/>
            <person name="Lipzen A."/>
            <person name="Lutzoni F."/>
            <person name="Magnuson J."/>
            <person name="Mondo S."/>
            <person name="Nolan M."/>
            <person name="Ohm R."/>
            <person name="Pangilinan J."/>
            <person name="Park H.-J."/>
            <person name="Ramirez L."/>
            <person name="Alfaro M."/>
            <person name="Sun H."/>
            <person name="Tritt A."/>
            <person name="Yoshinaga Y."/>
            <person name="Zwiers L.-H."/>
            <person name="Turgeon B."/>
            <person name="Goodwin S."/>
            <person name="Spatafora J."/>
            <person name="Crous P."/>
            <person name="Grigoriev I."/>
        </authorList>
    </citation>
    <scope>NUCLEOTIDE SEQUENCE</scope>
    <source>
        <strain evidence="1">CBS 122681</strain>
    </source>
</reference>
<organism evidence="1 2">
    <name type="scientific">Lophiostoma macrostomum CBS 122681</name>
    <dbReference type="NCBI Taxonomy" id="1314788"/>
    <lineage>
        <taxon>Eukaryota</taxon>
        <taxon>Fungi</taxon>
        <taxon>Dikarya</taxon>
        <taxon>Ascomycota</taxon>
        <taxon>Pezizomycotina</taxon>
        <taxon>Dothideomycetes</taxon>
        <taxon>Pleosporomycetidae</taxon>
        <taxon>Pleosporales</taxon>
        <taxon>Lophiostomataceae</taxon>
        <taxon>Lophiostoma</taxon>
    </lineage>
</organism>
<dbReference type="Proteomes" id="UP000799324">
    <property type="component" value="Unassembled WGS sequence"/>
</dbReference>
<dbReference type="AlphaFoldDB" id="A0A6A6SI09"/>
<protein>
    <submittedName>
        <fullName evidence="1">Uncharacterized protein</fullName>
    </submittedName>
</protein>
<gene>
    <name evidence="1" type="ORF">K491DRAFT_325582</name>
</gene>
<evidence type="ECO:0000313" key="2">
    <source>
        <dbReference type="Proteomes" id="UP000799324"/>
    </source>
</evidence>